<keyword evidence="2" id="KW-1185">Reference proteome</keyword>
<evidence type="ECO:0008006" key="3">
    <source>
        <dbReference type="Google" id="ProtNLM"/>
    </source>
</evidence>
<dbReference type="InParanoid" id="A0A0J6WX96"/>
<reference evidence="1 2" key="1">
    <citation type="submission" date="2015-06" db="EMBL/GenBank/DDBJ databases">
        <title>Draft genome sequence of beer spoilage bacterium Megasphaera cerevisiae type strain 20462.</title>
        <authorList>
            <person name="Kutumbaka K."/>
            <person name="Pasmowitz J."/>
            <person name="Mategko J."/>
            <person name="Reyes D."/>
            <person name="Friedrich A."/>
            <person name="Han S."/>
            <person name="Martens-Habbena W."/>
            <person name="Neal-McKinney J."/>
            <person name="Janagama H.K."/>
            <person name="Nadala C."/>
            <person name="Samadpour M."/>
        </authorList>
    </citation>
    <scope>NUCLEOTIDE SEQUENCE [LARGE SCALE GENOMIC DNA]</scope>
    <source>
        <strain evidence="1 2">DSM 20462</strain>
    </source>
</reference>
<protein>
    <recommendedName>
        <fullName evidence="3">DUF1064 domain-containing protein</fullName>
    </recommendedName>
</protein>
<name>A0A0J6WX96_9FIRM</name>
<dbReference type="Pfam" id="PF06356">
    <property type="entry name" value="DUF1064"/>
    <property type="match status" value="1"/>
</dbReference>
<dbReference type="PATRIC" id="fig|1122219.3.peg.3120"/>
<proteinExistence type="predicted"/>
<dbReference type="Proteomes" id="UP000036503">
    <property type="component" value="Unassembled WGS sequence"/>
</dbReference>
<dbReference type="AlphaFoldDB" id="A0A0J6WX96"/>
<dbReference type="EMBL" id="LEKT01000008">
    <property type="protein sequence ID" value="KMO87244.1"/>
    <property type="molecule type" value="Genomic_DNA"/>
</dbReference>
<evidence type="ECO:0000313" key="1">
    <source>
        <dbReference type="EMBL" id="KMO87244.1"/>
    </source>
</evidence>
<organism evidence="1 2">
    <name type="scientific">Megasphaera cerevisiae DSM 20462</name>
    <dbReference type="NCBI Taxonomy" id="1122219"/>
    <lineage>
        <taxon>Bacteria</taxon>
        <taxon>Bacillati</taxon>
        <taxon>Bacillota</taxon>
        <taxon>Negativicutes</taxon>
        <taxon>Veillonellales</taxon>
        <taxon>Veillonellaceae</taxon>
        <taxon>Megasphaera</taxon>
    </lineage>
</organism>
<evidence type="ECO:0000313" key="2">
    <source>
        <dbReference type="Proteomes" id="UP000036503"/>
    </source>
</evidence>
<comment type="caution">
    <text evidence="1">The sequence shown here is derived from an EMBL/GenBank/DDBJ whole genome shotgun (WGS) entry which is preliminary data.</text>
</comment>
<accession>A0A0J6WX96</accession>
<gene>
    <name evidence="1" type="ORF">AB840_04075</name>
</gene>
<sequence length="112" mass="13539">MNRSKYHARKIEKHGHIWDSHKELREYERLMLLQQAGEIKTIMLQPQFELQPAFTYKGKKQRAITYKADFMVLYANGRKEVIEVKGFKTRDYVLRRKLLLFKHPDINFVEIT</sequence>
<dbReference type="InterPro" id="IPR009414">
    <property type="entry name" value="DUF1064"/>
</dbReference>